<accession>A0A699UJI0</accession>
<comment type="caution">
    <text evidence="1">The sequence shown here is derived from an EMBL/GenBank/DDBJ whole genome shotgun (WGS) entry which is preliminary data.</text>
</comment>
<organism evidence="1">
    <name type="scientific">Tanacetum cinerariifolium</name>
    <name type="common">Dalmatian daisy</name>
    <name type="synonym">Chrysanthemum cinerariifolium</name>
    <dbReference type="NCBI Taxonomy" id="118510"/>
    <lineage>
        <taxon>Eukaryota</taxon>
        <taxon>Viridiplantae</taxon>
        <taxon>Streptophyta</taxon>
        <taxon>Embryophyta</taxon>
        <taxon>Tracheophyta</taxon>
        <taxon>Spermatophyta</taxon>
        <taxon>Magnoliopsida</taxon>
        <taxon>eudicotyledons</taxon>
        <taxon>Gunneridae</taxon>
        <taxon>Pentapetalae</taxon>
        <taxon>asterids</taxon>
        <taxon>campanulids</taxon>
        <taxon>Asterales</taxon>
        <taxon>Asteraceae</taxon>
        <taxon>Asteroideae</taxon>
        <taxon>Anthemideae</taxon>
        <taxon>Anthemidinae</taxon>
        <taxon>Tanacetum</taxon>
    </lineage>
</organism>
<reference evidence="1" key="1">
    <citation type="journal article" date="2019" name="Sci. Rep.">
        <title>Draft genome of Tanacetum cinerariifolium, the natural source of mosquito coil.</title>
        <authorList>
            <person name="Yamashiro T."/>
            <person name="Shiraishi A."/>
            <person name="Satake H."/>
            <person name="Nakayama K."/>
        </authorList>
    </citation>
    <scope>NUCLEOTIDE SEQUENCE</scope>
</reference>
<dbReference type="AlphaFoldDB" id="A0A699UJI0"/>
<sequence length="106" mass="11808">MSSPTHPAPSDVDEEYAFPSSNILVYTSTLLNYFPATSRNISSAFLQNSKNDEIPPVFSYFYNNPNIKDMQSFYAKESPIPPQNPITIPVILTPSPVLPPSQLFDP</sequence>
<gene>
    <name evidence="1" type="ORF">Tci_893840</name>
</gene>
<protein>
    <submittedName>
        <fullName evidence="1">Uncharacterized protein</fullName>
    </submittedName>
</protein>
<feature type="non-terminal residue" evidence="1">
    <location>
        <position position="1"/>
    </location>
</feature>
<name>A0A699UJI0_TANCI</name>
<evidence type="ECO:0000313" key="1">
    <source>
        <dbReference type="EMBL" id="GFD21871.1"/>
    </source>
</evidence>
<dbReference type="EMBL" id="BKCJ011332882">
    <property type="protein sequence ID" value="GFD21871.1"/>
    <property type="molecule type" value="Genomic_DNA"/>
</dbReference>
<proteinExistence type="predicted"/>